<reference evidence="1" key="1">
    <citation type="submission" date="2018-08" db="EMBL/GenBank/DDBJ databases">
        <title>Comparative genomics of wild bee and flower associated Lactobacillus reveals potential adaptation to the bee host.</title>
        <authorList>
            <person name="Vuong H.Q."/>
            <person name="Mcfrederick Q.S."/>
        </authorList>
    </citation>
    <scope>NUCLEOTIDE SEQUENCE</scope>
    <source>
        <strain evidence="1">HV_63</strain>
    </source>
</reference>
<evidence type="ECO:0000313" key="2">
    <source>
        <dbReference type="Proteomes" id="UP000784700"/>
    </source>
</evidence>
<dbReference type="GeneID" id="58108020"/>
<name>A0A9Q8IN39_9LACO</name>
<accession>A0A9Q8IN39</accession>
<proteinExistence type="predicted"/>
<protein>
    <submittedName>
        <fullName evidence="1">Uncharacterized protein</fullName>
    </submittedName>
</protein>
<comment type="caution">
    <text evidence="1">The sequence shown here is derived from an EMBL/GenBank/DDBJ whole genome shotgun (WGS) entry which is preliminary data.</text>
</comment>
<sequence>MNKSRGKINTYYYNKHKNNDYNDLLSNMVSKDLDDGIKTANIRILGKYFDQYEKILSKRLFTIIKEGCPLYTKIEIQKVLSNGTKITADLLISYLGHIGNNQHLKIPSKTSKKKTYPIARDICARILQKMDKIAVHEIYSKIKEGCLSYSEKSEALDVLGYCIFHNNSLGTSRLLKTIIKEKNSCNILCKWKSIRALSAFKHNDFVKEYLNSLYIKSNSNEIKSEIKRSLSFII</sequence>
<evidence type="ECO:0000313" key="1">
    <source>
        <dbReference type="EMBL" id="TPR45053.1"/>
    </source>
</evidence>
<organism evidence="1 2">
    <name type="scientific">Apilactobacillus micheneri</name>
    <dbReference type="NCBI Taxonomy" id="1899430"/>
    <lineage>
        <taxon>Bacteria</taxon>
        <taxon>Bacillati</taxon>
        <taxon>Bacillota</taxon>
        <taxon>Bacilli</taxon>
        <taxon>Lactobacillales</taxon>
        <taxon>Lactobacillaceae</taxon>
        <taxon>Apilactobacillus</taxon>
    </lineage>
</organism>
<dbReference type="EMBL" id="QUBG01000002">
    <property type="protein sequence ID" value="TPR45053.1"/>
    <property type="molecule type" value="Genomic_DNA"/>
</dbReference>
<dbReference type="Proteomes" id="UP000784700">
    <property type="component" value="Unassembled WGS sequence"/>
</dbReference>
<dbReference type="RefSeq" id="WP_140924011.1">
    <property type="nucleotide sequence ID" value="NZ_QUBF01000002.1"/>
</dbReference>
<dbReference type="AlphaFoldDB" id="A0A9Q8IN39"/>
<gene>
    <name evidence="1" type="ORF">DY130_02355</name>
</gene>